<keyword evidence="6" id="KW-1185">Reference proteome</keyword>
<organism evidence="5 6">
    <name type="scientific">Larimichthys crocea</name>
    <name type="common">Large yellow croaker</name>
    <name type="synonym">Pseudosciaena crocea</name>
    <dbReference type="NCBI Taxonomy" id="215358"/>
    <lineage>
        <taxon>Eukaryota</taxon>
        <taxon>Metazoa</taxon>
        <taxon>Chordata</taxon>
        <taxon>Craniata</taxon>
        <taxon>Vertebrata</taxon>
        <taxon>Euteleostomi</taxon>
        <taxon>Actinopterygii</taxon>
        <taxon>Neopterygii</taxon>
        <taxon>Teleostei</taxon>
        <taxon>Neoteleostei</taxon>
        <taxon>Acanthomorphata</taxon>
        <taxon>Eupercaria</taxon>
        <taxon>Sciaenidae</taxon>
        <taxon>Larimichthys</taxon>
    </lineage>
</organism>
<name>A0A6G0IAG1_LARCR</name>
<feature type="signal peptide" evidence="3">
    <location>
        <begin position="1"/>
        <end position="22"/>
    </location>
</feature>
<dbReference type="InterPro" id="IPR001229">
    <property type="entry name" value="Jacalin-like_lectin_dom"/>
</dbReference>
<accession>A0A6G0IAG1</accession>
<feature type="domain" description="Jacalin-type lectin" evidence="4">
    <location>
        <begin position="29"/>
        <end position="164"/>
    </location>
</feature>
<dbReference type="SUPFAM" id="SSF51101">
    <property type="entry name" value="Mannose-binding lectins"/>
    <property type="match status" value="1"/>
</dbReference>
<dbReference type="Gene3D" id="2.100.10.30">
    <property type="entry name" value="Jacalin-like lectin domain"/>
    <property type="match status" value="1"/>
</dbReference>
<evidence type="ECO:0000256" key="1">
    <source>
        <dbReference type="ARBA" id="ARBA00022729"/>
    </source>
</evidence>
<dbReference type="EMBL" id="REGW02000012">
    <property type="protein sequence ID" value="KAE8288518.1"/>
    <property type="molecule type" value="Genomic_DNA"/>
</dbReference>
<proteinExistence type="predicted"/>
<evidence type="ECO:0000256" key="2">
    <source>
        <dbReference type="ARBA" id="ARBA00022734"/>
    </source>
</evidence>
<evidence type="ECO:0000259" key="4">
    <source>
        <dbReference type="PROSITE" id="PS51752"/>
    </source>
</evidence>
<sequence>MSSQTKMFSLLLFAVLCTSCLAKPTLMYYSYSTAVGGGGGSAFSITGQGRITSIRLWEAANAYITGIQLRFDYIWTASVGQKVGEPHQLDLFDDEAIIQISGKYHSNYIYQLIFVTSRGRSLIVGQPTQHSFNFYPTHPDAELRMLSGRHNSAGITTLGAHWGAVNMSNNSMSS</sequence>
<dbReference type="GO" id="GO:0030246">
    <property type="term" value="F:carbohydrate binding"/>
    <property type="evidence" value="ECO:0007669"/>
    <property type="project" value="UniProtKB-KW"/>
</dbReference>
<dbReference type="InterPro" id="IPR036404">
    <property type="entry name" value="Jacalin-like_lectin_dom_sf"/>
</dbReference>
<evidence type="ECO:0000256" key="3">
    <source>
        <dbReference type="SAM" id="SignalP"/>
    </source>
</evidence>
<dbReference type="SMART" id="SM00915">
    <property type="entry name" value="Jacalin"/>
    <property type="match status" value="1"/>
</dbReference>
<dbReference type="Pfam" id="PF01419">
    <property type="entry name" value="Jacalin"/>
    <property type="match status" value="1"/>
</dbReference>
<dbReference type="PANTHER" id="PTHR33589">
    <property type="entry name" value="OS11G0524900 PROTEIN"/>
    <property type="match status" value="1"/>
</dbReference>
<dbReference type="InterPro" id="IPR052321">
    <property type="entry name" value="PolyBind_ProtTraffic"/>
</dbReference>
<feature type="chain" id="PRO_5026246902" description="Jacalin-type lectin domain-containing protein" evidence="3">
    <location>
        <begin position="23"/>
        <end position="174"/>
    </location>
</feature>
<keyword evidence="1 3" id="KW-0732">Signal</keyword>
<keyword evidence="2" id="KW-0430">Lectin</keyword>
<evidence type="ECO:0000313" key="6">
    <source>
        <dbReference type="Proteomes" id="UP000424527"/>
    </source>
</evidence>
<dbReference type="PANTHER" id="PTHR33589:SF3">
    <property type="entry name" value="ZYMOGEN GRANULE MEMBRANE PROTEIN 16-LIKE"/>
    <property type="match status" value="1"/>
</dbReference>
<protein>
    <recommendedName>
        <fullName evidence="4">Jacalin-type lectin domain-containing protein</fullName>
    </recommendedName>
</protein>
<comment type="caution">
    <text evidence="5">The sequence shown here is derived from an EMBL/GenBank/DDBJ whole genome shotgun (WGS) entry which is preliminary data.</text>
</comment>
<gene>
    <name evidence="5" type="ORF">D5F01_LYC12390</name>
</gene>
<dbReference type="AlphaFoldDB" id="A0A6G0IAG1"/>
<reference evidence="5 6" key="1">
    <citation type="submission" date="2019-07" db="EMBL/GenBank/DDBJ databases">
        <title>Chromosome genome assembly for large yellow croaker.</title>
        <authorList>
            <person name="Xiao S."/>
        </authorList>
    </citation>
    <scope>NUCLEOTIDE SEQUENCE [LARGE SCALE GENOMIC DNA]</scope>
    <source>
        <strain evidence="5">JMULYC20181020</strain>
        <tissue evidence="5">Muscle</tissue>
    </source>
</reference>
<dbReference type="Proteomes" id="UP000424527">
    <property type="component" value="Unassembled WGS sequence"/>
</dbReference>
<evidence type="ECO:0000313" key="5">
    <source>
        <dbReference type="EMBL" id="KAE8288518.1"/>
    </source>
</evidence>
<dbReference type="PROSITE" id="PS51752">
    <property type="entry name" value="JACALIN_LECTIN"/>
    <property type="match status" value="1"/>
</dbReference>